<evidence type="ECO:0000313" key="4">
    <source>
        <dbReference type="Proteomes" id="UP000242427"/>
    </source>
</evidence>
<dbReference type="EMBL" id="PXWG01000179">
    <property type="protein sequence ID" value="PSJ24566.1"/>
    <property type="molecule type" value="Genomic_DNA"/>
</dbReference>
<gene>
    <name evidence="3" type="ORF">B7P34_32765</name>
</gene>
<feature type="non-terminal residue" evidence="3">
    <location>
        <position position="1"/>
    </location>
</feature>
<evidence type="ECO:0000313" key="3">
    <source>
        <dbReference type="EMBL" id="PSJ24566.1"/>
    </source>
</evidence>
<evidence type="ECO:0000259" key="2">
    <source>
        <dbReference type="Pfam" id="PF19053"/>
    </source>
</evidence>
<feature type="transmembrane region" description="Helical" evidence="1">
    <location>
        <begin position="76"/>
        <end position="97"/>
    </location>
</feature>
<feature type="transmembrane region" description="Helical" evidence="1">
    <location>
        <begin position="23"/>
        <end position="45"/>
    </location>
</feature>
<keyword evidence="1" id="KW-0472">Membrane</keyword>
<dbReference type="InterPro" id="IPR044049">
    <property type="entry name" value="EccD_transm"/>
</dbReference>
<feature type="transmembrane region" description="Helical" evidence="1">
    <location>
        <begin position="112"/>
        <end position="132"/>
    </location>
</feature>
<dbReference type="Proteomes" id="UP000242427">
    <property type="component" value="Unassembled WGS sequence"/>
</dbReference>
<dbReference type="AlphaFoldDB" id="A0A9X7PE77"/>
<protein>
    <submittedName>
        <fullName evidence="3">Type VII secretion integral membrane protein EccD</fullName>
    </submittedName>
</protein>
<sequence length="176" mass="17593">GAPQADPVDARRIAAQVRRGHELLLGLVGGCAAVVTGSTAVLAFAPGGGPWPRLLALTAGLAMLLRARLFRYTAQVAAVLGAGLAALVLLVLGLSLMPPTGAAGGSLDVRTLWLAAAVTLGGALLTAVALIVPAKGLSPFWGRVSDLSESTLLLALVPLCLAVLDLYSAARSLSAG</sequence>
<evidence type="ECO:0000256" key="1">
    <source>
        <dbReference type="SAM" id="Phobius"/>
    </source>
</evidence>
<reference evidence="3 4" key="1">
    <citation type="submission" date="2018-03" db="EMBL/GenBank/DDBJ databases">
        <title>Chitinolytic properties of Streptosporangium nondiastaticum TBG75A20.</title>
        <authorList>
            <person name="Gayathri V."/>
            <person name="Shiburaj S."/>
        </authorList>
    </citation>
    <scope>NUCLEOTIDE SEQUENCE [LARGE SCALE GENOMIC DNA]</scope>
    <source>
        <strain evidence="3 4">TBG75A20</strain>
    </source>
</reference>
<accession>A0A9X7PE77</accession>
<keyword evidence="1" id="KW-0812">Transmembrane</keyword>
<keyword evidence="4" id="KW-1185">Reference proteome</keyword>
<organism evidence="3 4">
    <name type="scientific">Streptosporangium nondiastaticum</name>
    <dbReference type="NCBI Taxonomy" id="35764"/>
    <lineage>
        <taxon>Bacteria</taxon>
        <taxon>Bacillati</taxon>
        <taxon>Actinomycetota</taxon>
        <taxon>Actinomycetes</taxon>
        <taxon>Streptosporangiales</taxon>
        <taxon>Streptosporangiaceae</taxon>
        <taxon>Streptosporangium</taxon>
    </lineage>
</organism>
<keyword evidence="1" id="KW-1133">Transmembrane helix</keyword>
<feature type="domain" description="EccD-like transmembrane" evidence="2">
    <location>
        <begin position="5"/>
        <end position="173"/>
    </location>
</feature>
<dbReference type="Pfam" id="PF19053">
    <property type="entry name" value="EccD"/>
    <property type="match status" value="1"/>
</dbReference>
<feature type="transmembrane region" description="Helical" evidence="1">
    <location>
        <begin position="51"/>
        <end position="69"/>
    </location>
</feature>
<feature type="transmembrane region" description="Helical" evidence="1">
    <location>
        <begin position="152"/>
        <end position="170"/>
    </location>
</feature>
<name>A0A9X7PE77_9ACTN</name>
<comment type="caution">
    <text evidence="3">The sequence shown here is derived from an EMBL/GenBank/DDBJ whole genome shotgun (WGS) entry which is preliminary data.</text>
</comment>
<proteinExistence type="predicted"/>